<feature type="compositionally biased region" description="Basic and acidic residues" evidence="7">
    <location>
        <begin position="618"/>
        <end position="629"/>
    </location>
</feature>
<feature type="transmembrane region" description="Helical" evidence="8">
    <location>
        <begin position="174"/>
        <end position="198"/>
    </location>
</feature>
<evidence type="ECO:0000256" key="5">
    <source>
        <dbReference type="ARBA" id="ARBA00022989"/>
    </source>
</evidence>
<dbReference type="InterPro" id="IPR029044">
    <property type="entry name" value="Nucleotide-diphossugar_trans"/>
</dbReference>
<dbReference type="PANTHER" id="PTHR43867:SF2">
    <property type="entry name" value="CELLULOSE SYNTHASE CATALYTIC SUBUNIT A [UDP-FORMING]"/>
    <property type="match status" value="1"/>
</dbReference>
<evidence type="ECO:0000256" key="8">
    <source>
        <dbReference type="SAM" id="Phobius"/>
    </source>
</evidence>
<sequence length="648" mass="72009">MSRASPRDLLMREWLPVIRRTRLTSEIVLRALDRASANGTGFVVELLASGEIDEAVLFRAIADELDLPFLSEIDAKRLKVPERYRLAALRRPRGLPLALLERTDGTTLHVIATPDVGISLMRARLAASPHLKTRLVVSPPGVLRTAILELTKRRLVEDAQNGLFLRHTDLSARIVANAWQGACVATILVVLPLCLAVAAMETILALHLVATLAFGACVALRILALTAAQPLRLRSPPPVDPAALPVYSVMVALYREREVIPQLLVALGRLQWPRSKLEIKLVCEEDDHETLAALREHKLRPCIEIITVPPGLPRTKPKALAYALPLCGGEFVTLFDAEDRPHPHQLIEAWQRFHAEDDTLACLQAPLVITNASASPLSRMFAFEYAGLFRGVLPWLAGLGALLPLGGTSNHFRRSALVDAGGWDAYNVTEDADLGLRLKRFGYRVGVITHPTYEDGPDDLKTWLPQRVRWFKGWAQTWLVHMRSPRTLWKDLGPLSFLLMQVLFLGMLVSALVHPVFLFTILYVIAKLALVGSMQNLEIVLVTIGFVNILAGYAAFVAIGMATLTLKEKVGLVSIALQTPFHWMRLSLAAWLALWEIYRRPHHWNKTHHRPARSFVRARAENPQRKAEEGAPMILSSSAPITSRSRPA</sequence>
<dbReference type="InterPro" id="IPR001173">
    <property type="entry name" value="Glyco_trans_2-like"/>
</dbReference>
<feature type="domain" description="Glycosyltransferase 2-like" evidence="9">
    <location>
        <begin position="332"/>
        <end position="521"/>
    </location>
</feature>
<evidence type="ECO:0000259" key="9">
    <source>
        <dbReference type="Pfam" id="PF13632"/>
    </source>
</evidence>
<dbReference type="EMBL" id="JAZHFV010000002">
    <property type="protein sequence ID" value="MEX4006887.1"/>
    <property type="molecule type" value="Genomic_DNA"/>
</dbReference>
<accession>A0ABV3WQF9</accession>
<keyword evidence="5 8" id="KW-1133">Transmembrane helix</keyword>
<evidence type="ECO:0000256" key="1">
    <source>
        <dbReference type="ARBA" id="ARBA00004141"/>
    </source>
</evidence>
<feature type="transmembrane region" description="Helical" evidence="8">
    <location>
        <begin position="537"/>
        <end position="561"/>
    </location>
</feature>
<dbReference type="Pfam" id="PF13632">
    <property type="entry name" value="Glyco_trans_2_3"/>
    <property type="match status" value="1"/>
</dbReference>
<dbReference type="InterPro" id="IPR037257">
    <property type="entry name" value="T2SS_E_N_sf"/>
</dbReference>
<proteinExistence type="predicted"/>
<feature type="transmembrane region" description="Helical" evidence="8">
    <location>
        <begin position="204"/>
        <end position="224"/>
    </location>
</feature>
<evidence type="ECO:0000256" key="2">
    <source>
        <dbReference type="ARBA" id="ARBA00022676"/>
    </source>
</evidence>
<evidence type="ECO:0000313" key="11">
    <source>
        <dbReference type="Proteomes" id="UP001559025"/>
    </source>
</evidence>
<dbReference type="SUPFAM" id="SSF160246">
    <property type="entry name" value="EspE N-terminal domain-like"/>
    <property type="match status" value="1"/>
</dbReference>
<keyword evidence="2" id="KW-0328">Glycosyltransferase</keyword>
<dbReference type="Gene3D" id="3.90.550.10">
    <property type="entry name" value="Spore Coat Polysaccharide Biosynthesis Protein SpsA, Chain A"/>
    <property type="match status" value="1"/>
</dbReference>
<keyword evidence="4 8" id="KW-0812">Transmembrane</keyword>
<comment type="subcellular location">
    <subcellularLocation>
        <location evidence="1">Membrane</location>
        <topology evidence="1">Multi-pass membrane protein</topology>
    </subcellularLocation>
</comment>
<feature type="compositionally biased region" description="Polar residues" evidence="7">
    <location>
        <begin position="635"/>
        <end position="648"/>
    </location>
</feature>
<evidence type="ECO:0000256" key="7">
    <source>
        <dbReference type="SAM" id="MobiDB-lite"/>
    </source>
</evidence>
<protein>
    <submittedName>
        <fullName evidence="10">Glycosyltransferase family 2 protein</fullName>
    </submittedName>
</protein>
<gene>
    <name evidence="10" type="ORF">V1479_06190</name>
</gene>
<keyword evidence="6 8" id="KW-0472">Membrane</keyword>
<feature type="transmembrane region" description="Helical" evidence="8">
    <location>
        <begin position="581"/>
        <end position="598"/>
    </location>
</feature>
<evidence type="ECO:0000256" key="6">
    <source>
        <dbReference type="ARBA" id="ARBA00023136"/>
    </source>
</evidence>
<evidence type="ECO:0000256" key="3">
    <source>
        <dbReference type="ARBA" id="ARBA00022679"/>
    </source>
</evidence>
<dbReference type="PANTHER" id="PTHR43867">
    <property type="entry name" value="CELLULOSE SYNTHASE CATALYTIC SUBUNIT A [UDP-FORMING]"/>
    <property type="match status" value="1"/>
</dbReference>
<dbReference type="SUPFAM" id="SSF53448">
    <property type="entry name" value="Nucleotide-diphospho-sugar transferases"/>
    <property type="match status" value="1"/>
</dbReference>
<dbReference type="InterPro" id="IPR050321">
    <property type="entry name" value="Glycosyltr_2/OpgH_subfam"/>
</dbReference>
<dbReference type="Proteomes" id="UP001559025">
    <property type="component" value="Unassembled WGS sequence"/>
</dbReference>
<evidence type="ECO:0000313" key="10">
    <source>
        <dbReference type="EMBL" id="MEX4006887.1"/>
    </source>
</evidence>
<keyword evidence="3" id="KW-0808">Transferase</keyword>
<keyword evidence="11" id="KW-1185">Reference proteome</keyword>
<reference evidence="10 11" key="1">
    <citation type="submission" date="2024-01" db="EMBL/GenBank/DDBJ databases">
        <title>New evidence supports the origin of RcGTA from prophage.</title>
        <authorList>
            <person name="Xu Y."/>
            <person name="Liu B."/>
            <person name="Chen F."/>
        </authorList>
    </citation>
    <scope>NUCLEOTIDE SEQUENCE [LARGE SCALE GENOMIC DNA]</scope>
    <source>
        <strain evidence="10 11">CBW1107-2</strain>
    </source>
</reference>
<name>A0ABV3WQF9_9HYPH</name>
<comment type="caution">
    <text evidence="10">The sequence shown here is derived from an EMBL/GenBank/DDBJ whole genome shotgun (WGS) entry which is preliminary data.</text>
</comment>
<feature type="transmembrane region" description="Helical" evidence="8">
    <location>
        <begin position="498"/>
        <end position="525"/>
    </location>
</feature>
<organism evidence="10 11">
    <name type="scientific">Neoaquamicrobium sediminum</name>
    <dbReference type="NCBI Taxonomy" id="1849104"/>
    <lineage>
        <taxon>Bacteria</taxon>
        <taxon>Pseudomonadati</taxon>
        <taxon>Pseudomonadota</taxon>
        <taxon>Alphaproteobacteria</taxon>
        <taxon>Hyphomicrobiales</taxon>
        <taxon>Phyllobacteriaceae</taxon>
        <taxon>Neoaquamicrobium</taxon>
    </lineage>
</organism>
<evidence type="ECO:0000256" key="4">
    <source>
        <dbReference type="ARBA" id="ARBA00022692"/>
    </source>
</evidence>
<feature type="region of interest" description="Disordered" evidence="7">
    <location>
        <begin position="615"/>
        <end position="648"/>
    </location>
</feature>
<dbReference type="RefSeq" id="WP_368802145.1">
    <property type="nucleotide sequence ID" value="NZ_JAZHFV010000002.1"/>
</dbReference>